<accession>A0ACD5YV11</accession>
<reference evidence="1" key="2">
    <citation type="submission" date="2025-09" db="UniProtKB">
        <authorList>
            <consortium name="EnsemblPlants"/>
        </authorList>
    </citation>
    <scope>IDENTIFICATION</scope>
</reference>
<evidence type="ECO:0000313" key="1">
    <source>
        <dbReference type="EnsemblPlants" id="AVESA.00010b.r2.6AG1032300.1.CDS.1"/>
    </source>
</evidence>
<sequence>MRAALFGAERKGGLDLAGSGKDLFWPPGKGLLQVVEPRSVLDCSRRLSPPNSASTLSSSLGGAGAADSAGGVAAVSDSSAGDAEATKWGDHGGGGGRKEDWGAGGCELPPIPGALDVGIVGAEGWDAMLGNAAAAAAAGQDQTFLNWIMGGDLELPPPQLPMHQQPLVDNAGFGFSAVDPLGFSLDHHHHHQHLGGASSDLSSSGATGGGGGSSKASSAFGLFSPEPASLQPPPPPMLFHEGIDTKPPLLGGHPPGLLHHQYQHQHQHQHQPPPPAATFFMPLSSFPDHNHRSPLHPPPPKRHHSVPDDLYLSRSHLGTSAAGQGGLAPFPLLHGSAPFQPQPSSPPLRGAMKTTAAEAAQQQLLDELAAAAKAAEAGNSTGAREILARLNHQLPPLGKPFHRSASYLKEALRLALADGHYGGSRLTSPLDVALKLAAYKSFSDLSPMLQFANFTATQALLDEIACSTASCIHVIDFDIGVGGQWASFLQELAHRRGTGGVALPLLKLTAFVSPASHHPLELHLTQDNLSQFAADLGIPFEFNAVSLDAFTPAELISPTGDEIVAVSLPVGCSARAPPLPVILRLVKQLGPKIVVAMDYGADRADLPFSQHFLHCFQSCMFLLDSLDAAGIDADSACKIEKFLIQPRVEDAVLGRRKADKAVAWRNVFAAAGFTPVPLSNLAEAQADCLLKRVQIRGFHVEKRGAGLTLCWQRGELVSVSAWRC</sequence>
<name>A0ACD5YV11_AVESA</name>
<proteinExistence type="predicted"/>
<reference evidence="1" key="1">
    <citation type="submission" date="2021-05" db="EMBL/GenBank/DDBJ databases">
        <authorList>
            <person name="Scholz U."/>
            <person name="Mascher M."/>
            <person name="Fiebig A."/>
        </authorList>
    </citation>
    <scope>NUCLEOTIDE SEQUENCE [LARGE SCALE GENOMIC DNA]</scope>
</reference>
<organism evidence="1 2">
    <name type="scientific">Avena sativa</name>
    <name type="common">Oat</name>
    <dbReference type="NCBI Taxonomy" id="4498"/>
    <lineage>
        <taxon>Eukaryota</taxon>
        <taxon>Viridiplantae</taxon>
        <taxon>Streptophyta</taxon>
        <taxon>Embryophyta</taxon>
        <taxon>Tracheophyta</taxon>
        <taxon>Spermatophyta</taxon>
        <taxon>Magnoliopsida</taxon>
        <taxon>Liliopsida</taxon>
        <taxon>Poales</taxon>
        <taxon>Poaceae</taxon>
        <taxon>BOP clade</taxon>
        <taxon>Pooideae</taxon>
        <taxon>Poodae</taxon>
        <taxon>Poeae</taxon>
        <taxon>Poeae Chloroplast Group 1 (Aveneae type)</taxon>
        <taxon>Aveninae</taxon>
        <taxon>Avena</taxon>
    </lineage>
</organism>
<dbReference type="Proteomes" id="UP001732700">
    <property type="component" value="Chromosome 6A"/>
</dbReference>
<evidence type="ECO:0000313" key="2">
    <source>
        <dbReference type="Proteomes" id="UP001732700"/>
    </source>
</evidence>
<protein>
    <submittedName>
        <fullName evidence="1">Uncharacterized protein</fullName>
    </submittedName>
</protein>
<keyword evidence="2" id="KW-1185">Reference proteome</keyword>
<dbReference type="EnsemblPlants" id="AVESA.00010b.r2.6AG1032300.1">
    <property type="protein sequence ID" value="AVESA.00010b.r2.6AG1032300.1.CDS.1"/>
    <property type="gene ID" value="AVESA.00010b.r2.6AG1032300"/>
</dbReference>